<dbReference type="InterPro" id="IPR012334">
    <property type="entry name" value="Pectin_lyas_fold"/>
</dbReference>
<dbReference type="InterPro" id="IPR036116">
    <property type="entry name" value="FN3_sf"/>
</dbReference>
<dbReference type="SUPFAM" id="SSF49265">
    <property type="entry name" value="Fibronectin type III"/>
    <property type="match status" value="1"/>
</dbReference>
<accession>A0ABW3PSR3</accession>
<proteinExistence type="inferred from homology"/>
<dbReference type="SMART" id="SM00710">
    <property type="entry name" value="PbH1"/>
    <property type="match status" value="3"/>
</dbReference>
<comment type="similarity">
    <text evidence="1 4">Belongs to the glycosyl hydrolase 28 family.</text>
</comment>
<protein>
    <submittedName>
        <fullName evidence="6">Glycosyl hydrolase family 28 protein</fullName>
    </submittedName>
</protein>
<dbReference type="RefSeq" id="WP_121977024.1">
    <property type="nucleotide sequence ID" value="NZ_JBHTLH010000032.1"/>
</dbReference>
<dbReference type="Gene3D" id="2.60.40.10">
    <property type="entry name" value="Immunoglobulins"/>
    <property type="match status" value="2"/>
</dbReference>
<name>A0ABW3PSR3_9LACO</name>
<evidence type="ECO:0000256" key="4">
    <source>
        <dbReference type="RuleBase" id="RU361169"/>
    </source>
</evidence>
<dbReference type="CDD" id="cd00063">
    <property type="entry name" value="FN3"/>
    <property type="match status" value="1"/>
</dbReference>
<feature type="domain" description="Fibronectin type-III" evidence="5">
    <location>
        <begin position="7"/>
        <end position="96"/>
    </location>
</feature>
<dbReference type="SMART" id="SM00060">
    <property type="entry name" value="FN3"/>
    <property type="match status" value="1"/>
</dbReference>
<dbReference type="InterPro" id="IPR003961">
    <property type="entry name" value="FN3_dom"/>
</dbReference>
<dbReference type="InterPro" id="IPR011050">
    <property type="entry name" value="Pectin_lyase_fold/virulence"/>
</dbReference>
<dbReference type="Proteomes" id="UP001597156">
    <property type="component" value="Unassembled WGS sequence"/>
</dbReference>
<dbReference type="Pfam" id="PF00041">
    <property type="entry name" value="fn3"/>
    <property type="match status" value="1"/>
</dbReference>
<dbReference type="Gene3D" id="2.160.20.10">
    <property type="entry name" value="Single-stranded right-handed beta-helix, Pectin lyase-like"/>
    <property type="match status" value="1"/>
</dbReference>
<evidence type="ECO:0000313" key="7">
    <source>
        <dbReference type="Proteomes" id="UP001597156"/>
    </source>
</evidence>
<dbReference type="SUPFAM" id="SSF51126">
    <property type="entry name" value="Pectin lyase-like"/>
    <property type="match status" value="1"/>
</dbReference>
<dbReference type="InterPro" id="IPR051801">
    <property type="entry name" value="GH28_Enzymes"/>
</dbReference>
<dbReference type="InterPro" id="IPR006626">
    <property type="entry name" value="PbH1"/>
</dbReference>
<evidence type="ECO:0000256" key="1">
    <source>
        <dbReference type="ARBA" id="ARBA00008834"/>
    </source>
</evidence>
<dbReference type="PANTHER" id="PTHR31339">
    <property type="entry name" value="PECTIN LYASE-RELATED"/>
    <property type="match status" value="1"/>
</dbReference>
<dbReference type="PANTHER" id="PTHR31339:SF9">
    <property type="entry name" value="PLASMIN AND FIBRONECTIN-BINDING PROTEIN A"/>
    <property type="match status" value="1"/>
</dbReference>
<dbReference type="EMBL" id="JBHTLH010000032">
    <property type="protein sequence ID" value="MFD1125526.1"/>
    <property type="molecule type" value="Genomic_DNA"/>
</dbReference>
<gene>
    <name evidence="6" type="ORF">ACFQ22_09205</name>
</gene>
<keyword evidence="3 4" id="KW-0326">Glycosidase</keyword>
<evidence type="ECO:0000313" key="6">
    <source>
        <dbReference type="EMBL" id="MFD1125526.1"/>
    </source>
</evidence>
<dbReference type="Pfam" id="PF00295">
    <property type="entry name" value="Glyco_hydro_28"/>
    <property type="match status" value="1"/>
</dbReference>
<evidence type="ECO:0000256" key="2">
    <source>
        <dbReference type="ARBA" id="ARBA00022801"/>
    </source>
</evidence>
<reference evidence="7" key="1">
    <citation type="journal article" date="2019" name="Int. J. Syst. Evol. Microbiol.">
        <title>The Global Catalogue of Microorganisms (GCM) 10K type strain sequencing project: providing services to taxonomists for standard genome sequencing and annotation.</title>
        <authorList>
            <consortium name="The Broad Institute Genomics Platform"/>
            <consortium name="The Broad Institute Genome Sequencing Center for Infectious Disease"/>
            <person name="Wu L."/>
            <person name="Ma J."/>
        </authorList>
    </citation>
    <scope>NUCLEOTIDE SEQUENCE [LARGE SCALE GENOMIC DNA]</scope>
    <source>
        <strain evidence="7">CCUG 71848</strain>
    </source>
</reference>
<dbReference type="InterPro" id="IPR013783">
    <property type="entry name" value="Ig-like_fold"/>
</dbReference>
<organism evidence="6 7">
    <name type="scientific">Lentilactobacillus raoultii</name>
    <dbReference type="NCBI Taxonomy" id="1987503"/>
    <lineage>
        <taxon>Bacteria</taxon>
        <taxon>Bacillati</taxon>
        <taxon>Bacillota</taxon>
        <taxon>Bacilli</taxon>
        <taxon>Lactobacillales</taxon>
        <taxon>Lactobacillaceae</taxon>
        <taxon>Lentilactobacillus</taxon>
    </lineage>
</organism>
<sequence length="546" mass="59441">MANLNLVPKNLMVAPATLSSASVALVWEKPAEQRDVTGYQVNVSNHKILIRAAAQTHVTVTGLKPATNYEFKVTTILKNHDLADAAAELTVTTKPGSKVINLADTYQVDIAGEKIETANLQRAINDLPENGTLLIPEGVTILTGAIDLKSNMTLQVDGILKGSLNPADYTYSPAQQRQFAGKANLDGLILTRYEGWEMYCYRSLINAGYLNPDDRSVTNCENVTICGQGVIYGGGNKLGTAMKKLYADKKKYLKYVSDNIGGRRVRGRLLSFIQCKNVHLTGITVQNPPCWTIHLIYCDYVTTHGIHVKSQGVDNGDGWDPDSSRHCMIFDTTFETGDDCIAIKSGKNPEGNQINLPCADIRIFDLEMMGGHGLAIGSEESGGVQNVSIRDCRIQNTDYGIELKASASRGGYINGFSAQDCIIDRFLVHGVQYNLDGSSAKSVPEFKNIKLINVRITGSSKDYDVAGHLINNRQQAIELVGFDSPDDPTDDTGFISDVSLNDVKLKSDNVLIIDKARNVALTHVTTMDGNPLSLKIGNSIKKIVIN</sequence>
<evidence type="ECO:0000259" key="5">
    <source>
        <dbReference type="PROSITE" id="PS50853"/>
    </source>
</evidence>
<dbReference type="InterPro" id="IPR000743">
    <property type="entry name" value="Glyco_hydro_28"/>
</dbReference>
<dbReference type="PROSITE" id="PS00502">
    <property type="entry name" value="POLYGALACTURONASE"/>
    <property type="match status" value="1"/>
</dbReference>
<dbReference type="GO" id="GO:0016787">
    <property type="term" value="F:hydrolase activity"/>
    <property type="evidence" value="ECO:0007669"/>
    <property type="project" value="UniProtKB-KW"/>
</dbReference>
<evidence type="ECO:0000256" key="3">
    <source>
        <dbReference type="ARBA" id="ARBA00023295"/>
    </source>
</evidence>
<keyword evidence="2 4" id="KW-0378">Hydrolase</keyword>
<comment type="caution">
    <text evidence="6">The sequence shown here is derived from an EMBL/GenBank/DDBJ whole genome shotgun (WGS) entry which is preliminary data.</text>
</comment>
<dbReference type="PROSITE" id="PS50853">
    <property type="entry name" value="FN3"/>
    <property type="match status" value="1"/>
</dbReference>
<keyword evidence="7" id="KW-1185">Reference proteome</keyword>